<organism evidence="13 16">
    <name type="scientific">Didymodactylos carnosus</name>
    <dbReference type="NCBI Taxonomy" id="1234261"/>
    <lineage>
        <taxon>Eukaryota</taxon>
        <taxon>Metazoa</taxon>
        <taxon>Spiralia</taxon>
        <taxon>Gnathifera</taxon>
        <taxon>Rotifera</taxon>
        <taxon>Eurotatoria</taxon>
        <taxon>Bdelloidea</taxon>
        <taxon>Philodinida</taxon>
        <taxon>Philodinidae</taxon>
        <taxon>Didymodactylos</taxon>
    </lineage>
</organism>
<comment type="caution">
    <text evidence="13">The sequence shown here is derived from an EMBL/GenBank/DDBJ whole genome shotgun (WGS) entry which is preliminary data.</text>
</comment>
<evidence type="ECO:0000256" key="2">
    <source>
        <dbReference type="ARBA" id="ARBA00007742"/>
    </source>
</evidence>
<dbReference type="EMBL" id="CAJNOK010029688">
    <property type="protein sequence ID" value="CAF1450969.1"/>
    <property type="molecule type" value="Genomic_DNA"/>
</dbReference>
<dbReference type="InterPro" id="IPR005835">
    <property type="entry name" value="NTP_transferase_dom"/>
</dbReference>
<evidence type="ECO:0000313" key="15">
    <source>
        <dbReference type="EMBL" id="CAF4411313.1"/>
    </source>
</evidence>
<keyword evidence="8 9" id="KW-0472">Membrane</keyword>
<dbReference type="AlphaFoldDB" id="A0A815X3J9"/>
<dbReference type="EMBL" id="CAJOBA010051527">
    <property type="protein sequence ID" value="CAF4245749.1"/>
    <property type="molecule type" value="Genomic_DNA"/>
</dbReference>
<keyword evidence="7" id="KW-0443">Lipid metabolism</keyword>
<dbReference type="SUPFAM" id="SSF53448">
    <property type="entry name" value="Nucleotide-diphospho-sugar transferases"/>
    <property type="match status" value="1"/>
</dbReference>
<reference evidence="13" key="1">
    <citation type="submission" date="2021-02" db="EMBL/GenBank/DDBJ databases">
        <authorList>
            <person name="Nowell W R."/>
        </authorList>
    </citation>
    <scope>NUCLEOTIDE SEQUENCE</scope>
</reference>
<evidence type="ECO:0000256" key="5">
    <source>
        <dbReference type="ARBA" id="ARBA00022989"/>
    </source>
</evidence>
<dbReference type="PANTHER" id="PTHR10556">
    <property type="entry name" value="3-OXO-5-ALPHA-STEROID 4-DEHYDROGENASE"/>
    <property type="match status" value="1"/>
</dbReference>
<dbReference type="GO" id="GO:0016020">
    <property type="term" value="C:membrane"/>
    <property type="evidence" value="ECO:0007669"/>
    <property type="project" value="UniProtKB-SubCell"/>
</dbReference>
<feature type="transmembrane region" description="Helical" evidence="9">
    <location>
        <begin position="33"/>
        <end position="52"/>
    </location>
</feature>
<dbReference type="GO" id="GO:0042761">
    <property type="term" value="P:very long-chain fatty acid biosynthetic process"/>
    <property type="evidence" value="ECO:0007669"/>
    <property type="project" value="TreeGrafter"/>
</dbReference>
<accession>A0A815X3J9</accession>
<dbReference type="InterPro" id="IPR029044">
    <property type="entry name" value="Nucleotide-diphossugar_trans"/>
</dbReference>
<evidence type="ECO:0000313" key="16">
    <source>
        <dbReference type="Proteomes" id="UP000663829"/>
    </source>
</evidence>
<evidence type="ECO:0000256" key="7">
    <source>
        <dbReference type="ARBA" id="ARBA00023098"/>
    </source>
</evidence>
<evidence type="ECO:0008006" key="17">
    <source>
        <dbReference type="Google" id="ProtNLM"/>
    </source>
</evidence>
<dbReference type="Proteomes" id="UP000677228">
    <property type="component" value="Unassembled WGS sequence"/>
</dbReference>
<dbReference type="PANTHER" id="PTHR10556:SF28">
    <property type="entry name" value="VERY-LONG-CHAIN ENOYL-COA REDUCTASE"/>
    <property type="match status" value="1"/>
</dbReference>
<feature type="non-terminal residue" evidence="13">
    <location>
        <position position="252"/>
    </location>
</feature>
<dbReference type="Pfam" id="PF00483">
    <property type="entry name" value="NTP_transferase"/>
    <property type="match status" value="1"/>
</dbReference>
<dbReference type="PROSITE" id="PS50244">
    <property type="entry name" value="S5A_REDUCTASE"/>
    <property type="match status" value="1"/>
</dbReference>
<feature type="transmembrane region" description="Helical" evidence="9">
    <location>
        <begin position="64"/>
        <end position="87"/>
    </location>
</feature>
<evidence type="ECO:0000256" key="3">
    <source>
        <dbReference type="ARBA" id="ARBA00022516"/>
    </source>
</evidence>
<keyword evidence="3" id="KW-0444">Lipid biosynthesis</keyword>
<evidence type="ECO:0000256" key="1">
    <source>
        <dbReference type="ARBA" id="ARBA00004141"/>
    </source>
</evidence>
<keyword evidence="16" id="KW-1185">Reference proteome</keyword>
<keyword evidence="5 9" id="KW-1133">Transmembrane helix</keyword>
<evidence type="ECO:0000256" key="8">
    <source>
        <dbReference type="ARBA" id="ARBA00023136"/>
    </source>
</evidence>
<dbReference type="EMBL" id="CAJNOQ010027030">
    <property type="protein sequence ID" value="CAF1550334.1"/>
    <property type="molecule type" value="Genomic_DNA"/>
</dbReference>
<name>A0A815X3J9_9BILA</name>
<dbReference type="GO" id="GO:0016627">
    <property type="term" value="F:oxidoreductase activity, acting on the CH-CH group of donors"/>
    <property type="evidence" value="ECO:0007669"/>
    <property type="project" value="InterPro"/>
</dbReference>
<comment type="subcellular location">
    <subcellularLocation>
        <location evidence="1">Membrane</location>
        <topology evidence="1">Multi-pass membrane protein</topology>
    </subcellularLocation>
</comment>
<evidence type="ECO:0000313" key="14">
    <source>
        <dbReference type="EMBL" id="CAF4245749.1"/>
    </source>
</evidence>
<dbReference type="OrthoDB" id="540503at2759"/>
<evidence type="ECO:0000259" key="10">
    <source>
        <dbReference type="Pfam" id="PF00483"/>
    </source>
</evidence>
<protein>
    <recommendedName>
        <fullName evidence="17">Steroid 5-alpha reductase C-terminal domain-containing protein</fullName>
    </recommendedName>
</protein>
<evidence type="ECO:0000256" key="4">
    <source>
        <dbReference type="ARBA" id="ARBA00022692"/>
    </source>
</evidence>
<evidence type="ECO:0000256" key="6">
    <source>
        <dbReference type="ARBA" id="ARBA00023002"/>
    </source>
</evidence>
<dbReference type="InterPro" id="IPR039357">
    <property type="entry name" value="SRD5A/TECR"/>
</dbReference>
<evidence type="ECO:0000259" key="11">
    <source>
        <dbReference type="Pfam" id="PF02544"/>
    </source>
</evidence>
<dbReference type="Proteomes" id="UP000681722">
    <property type="component" value="Unassembled WGS sequence"/>
</dbReference>
<comment type="similarity">
    <text evidence="2">Belongs to the steroid 5-alpha reductase family.</text>
</comment>
<dbReference type="Proteomes" id="UP000663829">
    <property type="component" value="Unassembled WGS sequence"/>
</dbReference>
<feature type="domain" description="Nucleotidyl transferase" evidence="10">
    <location>
        <begin position="178"/>
        <end position="241"/>
    </location>
</feature>
<evidence type="ECO:0000256" key="9">
    <source>
        <dbReference type="SAM" id="Phobius"/>
    </source>
</evidence>
<proteinExistence type="inferred from homology"/>
<feature type="domain" description="3-oxo-5-alpha-steroid 4-dehydrogenase C-terminal" evidence="11">
    <location>
        <begin position="26"/>
        <end position="166"/>
    </location>
</feature>
<dbReference type="InterPro" id="IPR001104">
    <property type="entry name" value="3-oxo-5_a-steroid_4-DH_C"/>
</dbReference>
<evidence type="ECO:0000313" key="12">
    <source>
        <dbReference type="EMBL" id="CAF1450969.1"/>
    </source>
</evidence>
<dbReference type="EMBL" id="CAJOBC010092710">
    <property type="protein sequence ID" value="CAF4411313.1"/>
    <property type="molecule type" value="Genomic_DNA"/>
</dbReference>
<keyword evidence="6" id="KW-0560">Oxidoreductase</keyword>
<gene>
    <name evidence="13" type="ORF">GPM918_LOCUS39166</name>
    <name evidence="12" type="ORF">OVA965_LOCUS34835</name>
    <name evidence="15" type="ORF">SRO942_LOCUS40022</name>
    <name evidence="14" type="ORF">TMI583_LOCUS35779</name>
</gene>
<evidence type="ECO:0000313" key="13">
    <source>
        <dbReference type="EMBL" id="CAF1550334.1"/>
    </source>
</evidence>
<sequence length="252" mass="29266">LAAFCWTFHYAKRILETLTFDRFSHNTMPLFNLFKNCGYYWGFTAWVAYFVNHPNYTPASFGNVQIYLLLAAFIINEIGTLSIHLALRDLGILRPPYPTSNPFTKLFNFVSCPNYTYEMGSWISFSLMTQTLPGLLFTMAGAYQITMWALEEHRQYKADFVNYPRRHLYFNMKEFIVVLYAGGVDSRMSEVTSIVPKCLLPIGNRPLIWYTLKLLEINGCQQCLILTSPQYLTSLDDYLSSITLTLKYELLY</sequence>
<dbReference type="Pfam" id="PF02544">
    <property type="entry name" value="Steroid_dh"/>
    <property type="match status" value="1"/>
</dbReference>
<keyword evidence="4 9" id="KW-0812">Transmembrane</keyword>
<dbReference type="Proteomes" id="UP000682733">
    <property type="component" value="Unassembled WGS sequence"/>
</dbReference>
<dbReference type="Gene3D" id="3.90.550.10">
    <property type="entry name" value="Spore Coat Polysaccharide Biosynthesis Protein SpsA, Chain A"/>
    <property type="match status" value="1"/>
</dbReference>